<dbReference type="OrthoDB" id="7677057at2759"/>
<feature type="chain" id="PRO_5035188187" evidence="10">
    <location>
        <begin position="20"/>
        <end position="393"/>
    </location>
</feature>
<dbReference type="Pfam" id="PF02949">
    <property type="entry name" value="7tm_6"/>
    <property type="match status" value="1"/>
</dbReference>
<feature type="non-terminal residue" evidence="11">
    <location>
        <position position="1"/>
    </location>
</feature>
<evidence type="ECO:0000256" key="6">
    <source>
        <dbReference type="ARBA" id="ARBA00023136"/>
    </source>
</evidence>
<evidence type="ECO:0000256" key="9">
    <source>
        <dbReference type="SAM" id="Phobius"/>
    </source>
</evidence>
<accession>A0A8J2HRR6</accession>
<evidence type="ECO:0000256" key="4">
    <source>
        <dbReference type="ARBA" id="ARBA00022725"/>
    </source>
</evidence>
<proteinExistence type="predicted"/>
<comment type="caution">
    <text evidence="11">The sequence shown here is derived from an EMBL/GenBank/DDBJ whole genome shotgun (WGS) entry which is preliminary data.</text>
</comment>
<evidence type="ECO:0000256" key="1">
    <source>
        <dbReference type="ARBA" id="ARBA00004141"/>
    </source>
</evidence>
<keyword evidence="4" id="KW-0552">Olfaction</keyword>
<keyword evidence="12" id="KW-1185">Reference proteome</keyword>
<dbReference type="Proteomes" id="UP000786811">
    <property type="component" value="Unassembled WGS sequence"/>
</dbReference>
<feature type="transmembrane region" description="Helical" evidence="9">
    <location>
        <begin position="283"/>
        <end position="300"/>
    </location>
</feature>
<dbReference type="PANTHER" id="PTHR21137">
    <property type="entry name" value="ODORANT RECEPTOR"/>
    <property type="match status" value="1"/>
</dbReference>
<dbReference type="GO" id="GO:0004984">
    <property type="term" value="F:olfactory receptor activity"/>
    <property type="evidence" value="ECO:0007669"/>
    <property type="project" value="InterPro"/>
</dbReference>
<feature type="transmembrane region" description="Helical" evidence="9">
    <location>
        <begin position="242"/>
        <end position="263"/>
    </location>
</feature>
<evidence type="ECO:0000313" key="12">
    <source>
        <dbReference type="Proteomes" id="UP000786811"/>
    </source>
</evidence>
<feature type="transmembrane region" description="Helical" evidence="9">
    <location>
        <begin position="97"/>
        <end position="121"/>
    </location>
</feature>
<keyword evidence="2" id="KW-0716">Sensory transduction</keyword>
<dbReference type="PANTHER" id="PTHR21137:SF42">
    <property type="entry name" value="ODORANT RECEPTOR 83A"/>
    <property type="match status" value="1"/>
</dbReference>
<feature type="transmembrane region" description="Helical" evidence="9">
    <location>
        <begin position="357"/>
        <end position="376"/>
    </location>
</feature>
<evidence type="ECO:0000313" key="11">
    <source>
        <dbReference type="EMBL" id="CAG5108422.1"/>
    </source>
</evidence>
<comment type="subcellular location">
    <subcellularLocation>
        <location evidence="1">Membrane</location>
        <topology evidence="1">Multi-pass membrane protein</topology>
    </subcellularLocation>
</comment>
<dbReference type="GO" id="GO:0005886">
    <property type="term" value="C:plasma membrane"/>
    <property type="evidence" value="ECO:0007669"/>
    <property type="project" value="TreeGrafter"/>
</dbReference>
<keyword evidence="8" id="KW-0807">Transducer</keyword>
<evidence type="ECO:0000256" key="3">
    <source>
        <dbReference type="ARBA" id="ARBA00022692"/>
    </source>
</evidence>
<protein>
    <submittedName>
        <fullName evidence="11">Olfactory receptor 71</fullName>
    </submittedName>
</protein>
<dbReference type="GO" id="GO:0005549">
    <property type="term" value="F:odorant binding"/>
    <property type="evidence" value="ECO:0007669"/>
    <property type="project" value="InterPro"/>
</dbReference>
<gene>
    <name evidence="11" type="ORF">HICCMSTLAB_LOCUS13229</name>
</gene>
<keyword evidence="10" id="KW-0732">Signal</keyword>
<reference evidence="11" key="1">
    <citation type="submission" date="2021-04" db="EMBL/GenBank/DDBJ databases">
        <authorList>
            <person name="Chebbi M.A.C M."/>
        </authorList>
    </citation>
    <scope>NUCLEOTIDE SEQUENCE</scope>
</reference>
<dbReference type="EMBL" id="CAJNRD030001124">
    <property type="protein sequence ID" value="CAG5108422.1"/>
    <property type="molecule type" value="Genomic_DNA"/>
</dbReference>
<organism evidence="11 12">
    <name type="scientific">Cotesia congregata</name>
    <name type="common">Parasitoid wasp</name>
    <name type="synonym">Apanteles congregatus</name>
    <dbReference type="NCBI Taxonomy" id="51543"/>
    <lineage>
        <taxon>Eukaryota</taxon>
        <taxon>Metazoa</taxon>
        <taxon>Ecdysozoa</taxon>
        <taxon>Arthropoda</taxon>
        <taxon>Hexapoda</taxon>
        <taxon>Insecta</taxon>
        <taxon>Pterygota</taxon>
        <taxon>Neoptera</taxon>
        <taxon>Endopterygota</taxon>
        <taxon>Hymenoptera</taxon>
        <taxon>Apocrita</taxon>
        <taxon>Ichneumonoidea</taxon>
        <taxon>Braconidae</taxon>
        <taxon>Microgastrinae</taxon>
        <taxon>Cotesia</taxon>
    </lineage>
</organism>
<keyword evidence="5 9" id="KW-1133">Transmembrane helix</keyword>
<dbReference type="GO" id="GO:0007165">
    <property type="term" value="P:signal transduction"/>
    <property type="evidence" value="ECO:0007669"/>
    <property type="project" value="UniProtKB-KW"/>
</dbReference>
<dbReference type="AlphaFoldDB" id="A0A8J2HRR6"/>
<keyword evidence="3 9" id="KW-0812">Transmembrane</keyword>
<evidence type="ECO:0000256" key="2">
    <source>
        <dbReference type="ARBA" id="ARBA00022606"/>
    </source>
</evidence>
<evidence type="ECO:0000256" key="8">
    <source>
        <dbReference type="ARBA" id="ARBA00023224"/>
    </source>
</evidence>
<dbReference type="InterPro" id="IPR004117">
    <property type="entry name" value="7tm6_olfct_rcpt"/>
</dbReference>
<evidence type="ECO:0000256" key="7">
    <source>
        <dbReference type="ARBA" id="ARBA00023170"/>
    </source>
</evidence>
<name>A0A8J2HRR6_COTCN</name>
<evidence type="ECO:0000256" key="5">
    <source>
        <dbReference type="ARBA" id="ARBA00022989"/>
    </source>
</evidence>
<feature type="signal peptide" evidence="10">
    <location>
        <begin position="1"/>
        <end position="19"/>
    </location>
</feature>
<feature type="transmembrane region" description="Helical" evidence="9">
    <location>
        <begin position="168"/>
        <end position="189"/>
    </location>
</feature>
<keyword evidence="7 11" id="KW-0675">Receptor</keyword>
<sequence>VCFNVSLITLSFFLILSIAVDIKNSHDLSSFAKLDPLCFHLIGFSKWITGLFHLNEIKDLVLRMKRCHKLCLNYNENYQHYNTKIIKFNNYMKKFTYLWLLICVGGMIQWCFNPIIQDFLLELFEEKKINSTSSRTLPFPGAFPWIINSTLKYILTFTFQFFSSLSTAFELAVFDVLNVILLANVCFNFQHLNEILAKNHADIMIVRFSSSDKSTLKFKTKLRNCIVHHQEVLIFIAKLKDVFSYPMFIVCLDSTIALCLVSFEASTIKINSSVESITKLINMVQYWIGIVTELFIYCFLATKIEDLGLKTADAIYVCNWEQSMVNYRDNFVGEHRDEILEINQMVKFSIMRAQKPIIINGGLFYVLSLQTFKALVGLSLSNAIVLRQLAEET</sequence>
<keyword evidence="6 9" id="KW-0472">Membrane</keyword>
<evidence type="ECO:0000256" key="10">
    <source>
        <dbReference type="SAM" id="SignalP"/>
    </source>
</evidence>